<sequence length="136" mass="15913">MATIEHSAIVHAERERVFALLEQVENFADYSDMIESIEPLGDSRYRWHIHAIRMDWTFDVQITERRAPETLAWESVEGVRNTGRYRLESVPEGTRVTLTVEYHIRNRLLEKAVNKAAQPIANQVSRQILERIEARL</sequence>
<dbReference type="PANTHER" id="PTHR33824">
    <property type="entry name" value="POLYKETIDE CYCLASE/DEHYDRASE AND LIPID TRANSPORT SUPERFAMILY PROTEIN"/>
    <property type="match status" value="1"/>
</dbReference>
<dbReference type="RefSeq" id="WP_019018394.1">
    <property type="nucleotide sequence ID" value="NZ_BMXD01000001.1"/>
</dbReference>
<dbReference type="Gene3D" id="3.30.530.20">
    <property type="match status" value="1"/>
</dbReference>
<protein>
    <submittedName>
        <fullName evidence="1">SRPBCC family protein</fullName>
    </submittedName>
</protein>
<gene>
    <name evidence="1" type="ORF">ACFOEI_13645</name>
</gene>
<dbReference type="InterPro" id="IPR023393">
    <property type="entry name" value="START-like_dom_sf"/>
</dbReference>
<keyword evidence="2" id="KW-1185">Reference proteome</keyword>
<proteinExistence type="predicted"/>
<dbReference type="Proteomes" id="UP001595640">
    <property type="component" value="Unassembled WGS sequence"/>
</dbReference>
<evidence type="ECO:0000313" key="2">
    <source>
        <dbReference type="Proteomes" id="UP001595640"/>
    </source>
</evidence>
<dbReference type="PANTHER" id="PTHR33824:SF7">
    <property type="entry name" value="POLYKETIDE CYCLASE_DEHYDRASE AND LIPID TRANSPORT SUPERFAMILY PROTEIN"/>
    <property type="match status" value="1"/>
</dbReference>
<dbReference type="EMBL" id="JBHRUH010000031">
    <property type="protein sequence ID" value="MFC3293095.1"/>
    <property type="molecule type" value="Genomic_DNA"/>
</dbReference>
<dbReference type="SUPFAM" id="SSF55961">
    <property type="entry name" value="Bet v1-like"/>
    <property type="match status" value="1"/>
</dbReference>
<reference evidence="2" key="1">
    <citation type="journal article" date="2019" name="Int. J. Syst. Evol. Microbiol.">
        <title>The Global Catalogue of Microorganisms (GCM) 10K type strain sequencing project: providing services to taxonomists for standard genome sequencing and annotation.</title>
        <authorList>
            <consortium name="The Broad Institute Genomics Platform"/>
            <consortium name="The Broad Institute Genome Sequencing Center for Infectious Disease"/>
            <person name="Wu L."/>
            <person name="Ma J."/>
        </authorList>
    </citation>
    <scope>NUCLEOTIDE SEQUENCE [LARGE SCALE GENOMIC DNA]</scope>
    <source>
        <strain evidence="2">KCTC 12847</strain>
    </source>
</reference>
<name>A0ABV7M3N6_9GAMM</name>
<dbReference type="Pfam" id="PF10604">
    <property type="entry name" value="Polyketide_cyc2"/>
    <property type="match status" value="1"/>
</dbReference>
<dbReference type="InterPro" id="IPR047137">
    <property type="entry name" value="ORF3"/>
</dbReference>
<accession>A0ABV7M3N6</accession>
<dbReference type="InterPro" id="IPR019587">
    <property type="entry name" value="Polyketide_cyclase/dehydratase"/>
</dbReference>
<evidence type="ECO:0000313" key="1">
    <source>
        <dbReference type="EMBL" id="MFC3293095.1"/>
    </source>
</evidence>
<comment type="caution">
    <text evidence="1">The sequence shown here is derived from an EMBL/GenBank/DDBJ whole genome shotgun (WGS) entry which is preliminary data.</text>
</comment>
<organism evidence="1 2">
    <name type="scientific">Modicisalibacter luteus</name>
    <dbReference type="NCBI Taxonomy" id="453962"/>
    <lineage>
        <taxon>Bacteria</taxon>
        <taxon>Pseudomonadati</taxon>
        <taxon>Pseudomonadota</taxon>
        <taxon>Gammaproteobacteria</taxon>
        <taxon>Oceanospirillales</taxon>
        <taxon>Halomonadaceae</taxon>
        <taxon>Modicisalibacter</taxon>
    </lineage>
</organism>